<feature type="domain" description="RecQ mediated genome instability protein 1 OB-fold" evidence="4">
    <location>
        <begin position="86"/>
        <end position="218"/>
    </location>
</feature>
<dbReference type="Pfam" id="PF21000">
    <property type="entry name" value="RMI1_N_N"/>
    <property type="match status" value="1"/>
</dbReference>
<dbReference type="InterPro" id="IPR042470">
    <property type="entry name" value="RMI1_N_C_sf"/>
</dbReference>
<dbReference type="InterPro" id="IPR049363">
    <property type="entry name" value="RMI1_N"/>
</dbReference>
<dbReference type="Pfam" id="PF08585">
    <property type="entry name" value="RMI1_N_C"/>
    <property type="match status" value="1"/>
</dbReference>
<evidence type="ECO:0000259" key="5">
    <source>
        <dbReference type="Pfam" id="PF21000"/>
    </source>
</evidence>
<sequence>MPITLDQVQGWFSTNYPKPSVDPQWLQECFEWVVGAESPQTLQDAITAVETQLLSSDLQVSMLPGTGIPLQHAQPDNWTLAPGGAPGVLVQVTSLTEIGHSAWSLNEVRVAREERVRGAPAVNQDTEDDANMNADEEDEGPMPNYPRSMLKFEVSDGHITMPAIEYKPLKDLKLGDTKLGYKMILKNVAVNRGIAFLTPECVTLKGYQTEDIEEHRESHFAKSLRARMYPNEDPDPQNDAPPPPPAPAPAPAVRSPLRAISPDPSPPPMQVDEDLPRQRRLPASHARDHSPSPTIPTGAVRGTLPIKPLPKSRVASISSTSPYFPPSSSATHVDVSLSPTFTTPGLPPSSSTAVNPSSTGYSDAEASGSGSRTATQNTTRAMESEDEFDALSDGIMMNDEVFAMVDAVSHNHATQASSATQACATTRAMPEVIDVSDSEADEKENVPVETKRVRRRVEAVPVFEIESGSESD</sequence>
<feature type="compositionally biased region" description="Polar residues" evidence="3">
    <location>
        <begin position="368"/>
        <end position="381"/>
    </location>
</feature>
<reference evidence="6 7" key="1">
    <citation type="journal article" date="2019" name="New Phytol.">
        <title>Comparative genomics reveals unique wood-decay strategies and fruiting body development in the Schizophyllaceae.</title>
        <authorList>
            <person name="Almasi E."/>
            <person name="Sahu N."/>
            <person name="Krizsan K."/>
            <person name="Balint B."/>
            <person name="Kovacs G.M."/>
            <person name="Kiss B."/>
            <person name="Cseklye J."/>
            <person name="Drula E."/>
            <person name="Henrissat B."/>
            <person name="Nagy I."/>
            <person name="Chovatia M."/>
            <person name="Adam C."/>
            <person name="LaButti K."/>
            <person name="Lipzen A."/>
            <person name="Riley R."/>
            <person name="Grigoriev I.V."/>
            <person name="Nagy L.G."/>
        </authorList>
    </citation>
    <scope>NUCLEOTIDE SEQUENCE [LARGE SCALE GENOMIC DNA]</scope>
    <source>
        <strain evidence="6 7">NL-1724</strain>
    </source>
</reference>
<organism evidence="6 7">
    <name type="scientific">Schizophyllum amplum</name>
    <dbReference type="NCBI Taxonomy" id="97359"/>
    <lineage>
        <taxon>Eukaryota</taxon>
        <taxon>Fungi</taxon>
        <taxon>Dikarya</taxon>
        <taxon>Basidiomycota</taxon>
        <taxon>Agaricomycotina</taxon>
        <taxon>Agaricomycetes</taxon>
        <taxon>Agaricomycetidae</taxon>
        <taxon>Agaricales</taxon>
        <taxon>Schizophyllaceae</taxon>
        <taxon>Schizophyllum</taxon>
    </lineage>
</organism>
<evidence type="ECO:0000259" key="4">
    <source>
        <dbReference type="Pfam" id="PF08585"/>
    </source>
</evidence>
<dbReference type="EMBL" id="VDMD01000007">
    <property type="protein sequence ID" value="TRM64361.1"/>
    <property type="molecule type" value="Genomic_DNA"/>
</dbReference>
<dbReference type="SMART" id="SM01161">
    <property type="entry name" value="DUF1767"/>
    <property type="match status" value="1"/>
</dbReference>
<comment type="caution">
    <text evidence="6">The sequence shown here is derived from an EMBL/GenBank/DDBJ whole genome shotgun (WGS) entry which is preliminary data.</text>
</comment>
<keyword evidence="7" id="KW-1185">Reference proteome</keyword>
<protein>
    <recommendedName>
        <fullName evidence="2">RecQ-mediated genome instability protein 1</fullName>
    </recommendedName>
</protein>
<evidence type="ECO:0000256" key="2">
    <source>
        <dbReference type="ARBA" id="ARBA00018987"/>
    </source>
</evidence>
<evidence type="ECO:0000256" key="3">
    <source>
        <dbReference type="SAM" id="MobiDB-lite"/>
    </source>
</evidence>
<name>A0A550CHT1_9AGAR</name>
<dbReference type="Proteomes" id="UP000320762">
    <property type="component" value="Unassembled WGS sequence"/>
</dbReference>
<dbReference type="InterPro" id="IPR013894">
    <property type="entry name" value="RMI1_OB"/>
</dbReference>
<feature type="compositionally biased region" description="Polar residues" evidence="3">
    <location>
        <begin position="337"/>
        <end position="361"/>
    </location>
</feature>
<evidence type="ECO:0000313" key="6">
    <source>
        <dbReference type="EMBL" id="TRM64361.1"/>
    </source>
</evidence>
<dbReference type="PANTHER" id="PTHR14790">
    <property type="entry name" value="RECQ-MEDIATED GENOME INSTABILITY PROTEIN 1 RMI1"/>
    <property type="match status" value="1"/>
</dbReference>
<dbReference type="PANTHER" id="PTHR14790:SF15">
    <property type="entry name" value="RECQ-MEDIATED GENOME INSTABILITY PROTEIN 1"/>
    <property type="match status" value="1"/>
</dbReference>
<feature type="compositionally biased region" description="Low complexity" evidence="3">
    <location>
        <begin position="316"/>
        <end position="329"/>
    </location>
</feature>
<proteinExistence type="inferred from homology"/>
<feature type="compositionally biased region" description="Acidic residues" evidence="3">
    <location>
        <begin position="125"/>
        <end position="140"/>
    </location>
</feature>
<feature type="compositionally biased region" description="Pro residues" evidence="3">
    <location>
        <begin position="239"/>
        <end position="250"/>
    </location>
</feature>
<dbReference type="GO" id="GO:0000712">
    <property type="term" value="P:resolution of meiotic recombination intermediates"/>
    <property type="evidence" value="ECO:0007669"/>
    <property type="project" value="TreeGrafter"/>
</dbReference>
<evidence type="ECO:0000256" key="1">
    <source>
        <dbReference type="ARBA" id="ARBA00006395"/>
    </source>
</evidence>
<gene>
    <name evidence="6" type="ORF">BD626DRAFT_455653</name>
</gene>
<feature type="region of interest" description="Disordered" evidence="3">
    <location>
        <begin position="228"/>
        <end position="384"/>
    </location>
</feature>
<dbReference type="AlphaFoldDB" id="A0A550CHT1"/>
<dbReference type="GO" id="GO:0031422">
    <property type="term" value="C:RecQ family helicase-topoisomerase III complex"/>
    <property type="evidence" value="ECO:0007669"/>
    <property type="project" value="TreeGrafter"/>
</dbReference>
<feature type="region of interest" description="Disordered" evidence="3">
    <location>
        <begin position="116"/>
        <end position="144"/>
    </location>
</feature>
<evidence type="ECO:0000313" key="7">
    <source>
        <dbReference type="Proteomes" id="UP000320762"/>
    </source>
</evidence>
<dbReference type="Gene3D" id="2.40.50.770">
    <property type="entry name" value="RecQ-mediated genome instability protein Rmi1, C-terminal domain"/>
    <property type="match status" value="1"/>
</dbReference>
<dbReference type="OrthoDB" id="341511at2759"/>
<comment type="similarity">
    <text evidence="1">Belongs to the RMI1 family.</text>
</comment>
<dbReference type="GO" id="GO:0000724">
    <property type="term" value="P:double-strand break repair via homologous recombination"/>
    <property type="evidence" value="ECO:0007669"/>
    <property type="project" value="TreeGrafter"/>
</dbReference>
<feature type="domain" description="RMI1 N-terminal" evidence="5">
    <location>
        <begin position="14"/>
        <end position="59"/>
    </location>
</feature>
<dbReference type="STRING" id="97359.A0A550CHT1"/>
<dbReference type="GO" id="GO:0016604">
    <property type="term" value="C:nuclear body"/>
    <property type="evidence" value="ECO:0007669"/>
    <property type="project" value="TreeGrafter"/>
</dbReference>
<accession>A0A550CHT1</accession>